<name>A0ABX9I457_9LACO</name>
<dbReference type="PANTHER" id="PTHR33885">
    <property type="entry name" value="PHAGE SHOCK PROTEIN C"/>
    <property type="match status" value="1"/>
</dbReference>
<dbReference type="RefSeq" id="WP_115471009.1">
    <property type="nucleotide sequence ID" value="NZ_BJEC01000007.1"/>
</dbReference>
<keyword evidence="4 6" id="KW-1133">Transmembrane helix</keyword>
<evidence type="ECO:0000259" key="7">
    <source>
        <dbReference type="Pfam" id="PF04024"/>
    </source>
</evidence>
<comment type="caution">
    <text evidence="8">The sequence shown here is derived from an EMBL/GenBank/DDBJ whole genome shotgun (WGS) entry which is preliminary data.</text>
</comment>
<keyword evidence="9" id="KW-1185">Reference proteome</keyword>
<evidence type="ECO:0000256" key="1">
    <source>
        <dbReference type="ARBA" id="ARBA00004162"/>
    </source>
</evidence>
<accession>A0ABX9I457</accession>
<evidence type="ECO:0000256" key="2">
    <source>
        <dbReference type="ARBA" id="ARBA00022475"/>
    </source>
</evidence>
<evidence type="ECO:0000313" key="9">
    <source>
        <dbReference type="Proteomes" id="UP000254492"/>
    </source>
</evidence>
<dbReference type="InterPro" id="IPR007168">
    <property type="entry name" value="Phageshock_PspC_N"/>
</dbReference>
<gene>
    <name evidence="8" type="ORF">DWV05_05170</name>
</gene>
<protein>
    <submittedName>
        <fullName evidence="8">PspC domain-containing protein</fullName>
    </submittedName>
</protein>
<dbReference type="EMBL" id="QRAY01000008">
    <property type="protein sequence ID" value="RDS59476.1"/>
    <property type="molecule type" value="Genomic_DNA"/>
</dbReference>
<feature type="domain" description="Phage shock protein PspC N-terminal" evidence="7">
    <location>
        <begin position="2"/>
        <end position="57"/>
    </location>
</feature>
<evidence type="ECO:0000313" key="8">
    <source>
        <dbReference type="EMBL" id="RDS59476.1"/>
    </source>
</evidence>
<feature type="transmembrane region" description="Helical" evidence="6">
    <location>
        <begin position="32"/>
        <end position="55"/>
    </location>
</feature>
<dbReference type="InterPro" id="IPR052027">
    <property type="entry name" value="PspC"/>
</dbReference>
<evidence type="ECO:0000256" key="6">
    <source>
        <dbReference type="SAM" id="Phobius"/>
    </source>
</evidence>
<keyword evidence="5 6" id="KW-0472">Membrane</keyword>
<keyword evidence="2" id="KW-1003">Cell membrane</keyword>
<evidence type="ECO:0000256" key="5">
    <source>
        <dbReference type="ARBA" id="ARBA00023136"/>
    </source>
</evidence>
<evidence type="ECO:0000256" key="3">
    <source>
        <dbReference type="ARBA" id="ARBA00022692"/>
    </source>
</evidence>
<reference evidence="8 9" key="1">
    <citation type="submission" date="2018-07" db="EMBL/GenBank/DDBJ databases">
        <title>Genome-based reclassification of Weissella jogaejeotgali as Weissella thailandensis.</title>
        <authorList>
            <person name="Chun J."/>
            <person name="Kim B.-Y."/>
            <person name="Kwak M.-J."/>
        </authorList>
    </citation>
    <scope>NUCLEOTIDE SEQUENCE [LARGE SCALE GENOMIC DNA]</scope>
    <source>
        <strain evidence="8 9">KCTC 3751</strain>
    </source>
</reference>
<comment type="subcellular location">
    <subcellularLocation>
        <location evidence="1">Cell membrane</location>
        <topology evidence="1">Single-pass membrane protein</topology>
    </subcellularLocation>
</comment>
<organism evidence="8 9">
    <name type="scientific">Weissella thailandensis</name>
    <dbReference type="NCBI Taxonomy" id="89061"/>
    <lineage>
        <taxon>Bacteria</taxon>
        <taxon>Bacillati</taxon>
        <taxon>Bacillota</taxon>
        <taxon>Bacilli</taxon>
        <taxon>Lactobacillales</taxon>
        <taxon>Lactobacillaceae</taxon>
        <taxon>Weissella</taxon>
    </lineage>
</organism>
<dbReference type="Pfam" id="PF04024">
    <property type="entry name" value="PspC"/>
    <property type="match status" value="1"/>
</dbReference>
<dbReference type="Proteomes" id="UP000254492">
    <property type="component" value="Unassembled WGS sequence"/>
</dbReference>
<dbReference type="PANTHER" id="PTHR33885:SF3">
    <property type="entry name" value="PHAGE SHOCK PROTEIN C"/>
    <property type="match status" value="1"/>
</dbReference>
<proteinExistence type="predicted"/>
<sequence length="58" mass="6677">MNLYRSKNHRIFAGVIGGIAERFGWSVALLRLIWVLLTLTPVPGLIIYLVLWMVLPER</sequence>
<evidence type="ECO:0000256" key="4">
    <source>
        <dbReference type="ARBA" id="ARBA00022989"/>
    </source>
</evidence>
<keyword evidence="3 6" id="KW-0812">Transmembrane</keyword>